<reference evidence="13 15" key="2">
    <citation type="submission" date="2018-08" db="EMBL/GenBank/DDBJ databases">
        <title>A genome reference for cultivated species of the human gut microbiota.</title>
        <authorList>
            <person name="Zou Y."/>
            <person name="Xue W."/>
            <person name="Luo G."/>
        </authorList>
    </citation>
    <scope>NUCLEOTIDE SEQUENCE [LARGE SCALE GENOMIC DNA]</scope>
    <source>
        <strain evidence="13 15">AF37-6AC</strain>
    </source>
</reference>
<reference evidence="12 14" key="1">
    <citation type="submission" date="2015-09" db="EMBL/GenBank/DDBJ databases">
        <authorList>
            <consortium name="Pathogen Informatics"/>
        </authorList>
    </citation>
    <scope>NUCLEOTIDE SEQUENCE [LARGE SCALE GENOMIC DNA]</scope>
    <source>
        <strain evidence="12 14">2789STDY5834921</strain>
    </source>
</reference>
<dbReference type="SMART" id="SM00382">
    <property type="entry name" value="AAA"/>
    <property type="match status" value="2"/>
</dbReference>
<dbReference type="FunFam" id="3.40.50.300:FF:000126">
    <property type="entry name" value="Galactose/methyl galactoside import ATP-binding protein MglA"/>
    <property type="match status" value="1"/>
</dbReference>
<dbReference type="EC" id="3.6.3.17" evidence="12"/>
<dbReference type="GO" id="GO:0015749">
    <property type="term" value="P:monosaccharide transmembrane transport"/>
    <property type="evidence" value="ECO:0007669"/>
    <property type="project" value="UniProtKB-ARBA"/>
</dbReference>
<evidence type="ECO:0000256" key="4">
    <source>
        <dbReference type="ARBA" id="ARBA00022475"/>
    </source>
</evidence>
<name>A0A174SM04_9FIRM</name>
<keyword evidence="7" id="KW-0547">Nucleotide-binding</keyword>
<evidence type="ECO:0000256" key="1">
    <source>
        <dbReference type="ARBA" id="ARBA00004202"/>
    </source>
</evidence>
<organism evidence="12 14">
    <name type="scientific">Blautia obeum</name>
    <dbReference type="NCBI Taxonomy" id="40520"/>
    <lineage>
        <taxon>Bacteria</taxon>
        <taxon>Bacillati</taxon>
        <taxon>Bacillota</taxon>
        <taxon>Clostridia</taxon>
        <taxon>Lachnospirales</taxon>
        <taxon>Lachnospiraceae</taxon>
        <taxon>Blautia</taxon>
    </lineage>
</organism>
<dbReference type="Proteomes" id="UP000285897">
    <property type="component" value="Unassembled WGS sequence"/>
</dbReference>
<keyword evidence="9" id="KW-1278">Translocase</keyword>
<keyword evidence="6" id="KW-0677">Repeat</keyword>
<evidence type="ECO:0000313" key="15">
    <source>
        <dbReference type="Proteomes" id="UP000285897"/>
    </source>
</evidence>
<dbReference type="OrthoDB" id="9771863at2"/>
<dbReference type="EMBL" id="CZBA01000026">
    <property type="protein sequence ID" value="CUP96927.1"/>
    <property type="molecule type" value="Genomic_DNA"/>
</dbReference>
<dbReference type="CDD" id="cd03215">
    <property type="entry name" value="ABC_Carb_Monos_II"/>
    <property type="match status" value="1"/>
</dbReference>
<dbReference type="CDD" id="cd03216">
    <property type="entry name" value="ABC_Carb_Monos_I"/>
    <property type="match status" value="1"/>
</dbReference>
<keyword evidence="8 12" id="KW-0067">ATP-binding</keyword>
<evidence type="ECO:0000256" key="6">
    <source>
        <dbReference type="ARBA" id="ARBA00022737"/>
    </source>
</evidence>
<evidence type="ECO:0000256" key="5">
    <source>
        <dbReference type="ARBA" id="ARBA00022597"/>
    </source>
</evidence>
<dbReference type="SUPFAM" id="SSF52540">
    <property type="entry name" value="P-loop containing nucleoside triphosphate hydrolases"/>
    <property type="match status" value="2"/>
</dbReference>
<evidence type="ECO:0000256" key="7">
    <source>
        <dbReference type="ARBA" id="ARBA00022741"/>
    </source>
</evidence>
<accession>A0A174SM04</accession>
<dbReference type="GO" id="GO:0005886">
    <property type="term" value="C:plasma membrane"/>
    <property type="evidence" value="ECO:0007669"/>
    <property type="project" value="UniProtKB-SubCell"/>
</dbReference>
<feature type="domain" description="ABC transporter" evidence="11">
    <location>
        <begin position="7"/>
        <end position="242"/>
    </location>
</feature>
<dbReference type="RefSeq" id="WP_055056910.1">
    <property type="nucleotide sequence ID" value="NZ_CZBA01000026.1"/>
</dbReference>
<keyword evidence="12" id="KW-0378">Hydrolase</keyword>
<sequence length="501" mass="56003">MQKTVCLKMTDICKSYPGVKALDHVSLELYKGEVHALLGENGAGKSTLCKIMAGAQKRDSGEYYIGDEKIEDLTPSAAKEKGISIIYQEFNLVPYLKVYENLFLGKELKKGMNTDKKAMIAKTKEILDRFNIEIDPEARISDLTNAYKQLVEIAKAVLEDAKVLCMDEPTAPLTSREVDILFKLIQELKENGVTIIYISHRLEELFEVSDRITVMRDGKYITTVNTKDTNRKELVSLMVGRELGEDFPQRDSKIGEEILRVENLSTEKTKLSNINFSLRKGEILGFAGLVGAGRTEVMRAIFGADPRTSGDIYIKGKKVEINKPIDAIEKGISLVPEDRKGQGVSLTMSIRENISLVCLKQICQAGRVNLKKDREWSEKYIKALEIKTPTMEQKVKNLSGGNQQKVAIAKWLVTNSDIIILDEPTRGIDVGAKQEIYLLMNQLIEQGKSLIMISSEMPELLGMSDRILVMHEGTITGEVSRQEATQQLILEYASGGKMSEV</sequence>
<dbReference type="Pfam" id="PF00005">
    <property type="entry name" value="ABC_tran"/>
    <property type="match status" value="2"/>
</dbReference>
<proteinExistence type="predicted"/>
<dbReference type="InterPro" id="IPR003593">
    <property type="entry name" value="AAA+_ATPase"/>
</dbReference>
<gene>
    <name evidence="12" type="primary">rbsA_6</name>
    <name evidence="13" type="ORF">DW021_14065</name>
    <name evidence="12" type="ORF">ERS852533_03240</name>
</gene>
<comment type="subcellular location">
    <subcellularLocation>
        <location evidence="2">Cell inner membrane</location>
    </subcellularLocation>
    <subcellularLocation>
        <location evidence="1">Cell membrane</location>
        <topology evidence="1">Peripheral membrane protein</topology>
    </subcellularLocation>
</comment>
<keyword evidence="5" id="KW-0762">Sugar transport</keyword>
<evidence type="ECO:0000256" key="10">
    <source>
        <dbReference type="ARBA" id="ARBA00023136"/>
    </source>
</evidence>
<dbReference type="InterPro" id="IPR003439">
    <property type="entry name" value="ABC_transporter-like_ATP-bd"/>
</dbReference>
<dbReference type="Gene3D" id="3.40.50.300">
    <property type="entry name" value="P-loop containing nucleotide triphosphate hydrolases"/>
    <property type="match status" value="2"/>
</dbReference>
<dbReference type="PANTHER" id="PTHR43790">
    <property type="entry name" value="CARBOHYDRATE TRANSPORT ATP-BINDING PROTEIN MG119-RELATED"/>
    <property type="match status" value="1"/>
</dbReference>
<dbReference type="PANTHER" id="PTHR43790:SF3">
    <property type="entry name" value="D-ALLOSE IMPORT ATP-BINDING PROTEIN ALSA-RELATED"/>
    <property type="match status" value="1"/>
</dbReference>
<feature type="domain" description="ABC transporter" evidence="11">
    <location>
        <begin position="253"/>
        <end position="497"/>
    </location>
</feature>
<evidence type="ECO:0000256" key="9">
    <source>
        <dbReference type="ARBA" id="ARBA00022967"/>
    </source>
</evidence>
<dbReference type="PROSITE" id="PS00211">
    <property type="entry name" value="ABC_TRANSPORTER_1"/>
    <property type="match status" value="1"/>
</dbReference>
<protein>
    <submittedName>
        <fullName evidence="12">Ribose import ATP-binding protein RbsA</fullName>
        <ecNumber evidence="12">3.6.3.17</ecNumber>
    </submittedName>
    <submittedName>
        <fullName evidence="13">Sugar ABC transporter ATP-binding protein</fullName>
    </submittedName>
</protein>
<evidence type="ECO:0000256" key="3">
    <source>
        <dbReference type="ARBA" id="ARBA00022448"/>
    </source>
</evidence>
<dbReference type="PROSITE" id="PS50893">
    <property type="entry name" value="ABC_TRANSPORTER_2"/>
    <property type="match status" value="2"/>
</dbReference>
<evidence type="ECO:0000256" key="2">
    <source>
        <dbReference type="ARBA" id="ARBA00004533"/>
    </source>
</evidence>
<dbReference type="GO" id="GO:0005524">
    <property type="term" value="F:ATP binding"/>
    <property type="evidence" value="ECO:0007669"/>
    <property type="project" value="UniProtKB-KW"/>
</dbReference>
<dbReference type="InterPro" id="IPR050107">
    <property type="entry name" value="ABC_carbohydrate_import_ATPase"/>
</dbReference>
<evidence type="ECO:0000259" key="11">
    <source>
        <dbReference type="PROSITE" id="PS50893"/>
    </source>
</evidence>
<evidence type="ECO:0000313" key="14">
    <source>
        <dbReference type="Proteomes" id="UP000095413"/>
    </source>
</evidence>
<dbReference type="AlphaFoldDB" id="A0A174SM04"/>
<keyword evidence="3" id="KW-0813">Transport</keyword>
<dbReference type="Proteomes" id="UP000095413">
    <property type="component" value="Unassembled WGS sequence"/>
</dbReference>
<dbReference type="InterPro" id="IPR017871">
    <property type="entry name" value="ABC_transporter-like_CS"/>
</dbReference>
<evidence type="ECO:0000313" key="13">
    <source>
        <dbReference type="EMBL" id="RHL44372.1"/>
    </source>
</evidence>
<evidence type="ECO:0000256" key="8">
    <source>
        <dbReference type="ARBA" id="ARBA00022840"/>
    </source>
</evidence>
<dbReference type="EMBL" id="QROS01000012">
    <property type="protein sequence ID" value="RHL44372.1"/>
    <property type="molecule type" value="Genomic_DNA"/>
</dbReference>
<keyword evidence="4" id="KW-1003">Cell membrane</keyword>
<keyword evidence="10" id="KW-0472">Membrane</keyword>
<dbReference type="GO" id="GO:0016887">
    <property type="term" value="F:ATP hydrolysis activity"/>
    <property type="evidence" value="ECO:0007669"/>
    <property type="project" value="InterPro"/>
</dbReference>
<evidence type="ECO:0000313" key="12">
    <source>
        <dbReference type="EMBL" id="CUP96927.1"/>
    </source>
</evidence>
<dbReference type="FunFam" id="3.40.50.300:FF:000127">
    <property type="entry name" value="Ribose import ATP-binding protein RbsA"/>
    <property type="match status" value="1"/>
</dbReference>
<dbReference type="InterPro" id="IPR027417">
    <property type="entry name" value="P-loop_NTPase"/>
</dbReference>